<dbReference type="Pfam" id="PF02602">
    <property type="entry name" value="HEM4"/>
    <property type="match status" value="1"/>
</dbReference>
<dbReference type="PANTHER" id="PTHR38042">
    <property type="entry name" value="UROPORPHYRINOGEN-III SYNTHASE, CHLOROPLASTIC"/>
    <property type="match status" value="1"/>
</dbReference>
<dbReference type="RefSeq" id="WP_264497568.1">
    <property type="nucleotide sequence ID" value="NZ_CP109947.1"/>
</dbReference>
<comment type="similarity">
    <text evidence="2 9">Belongs to the uroporphyrinogen-III synthase family.</text>
</comment>
<name>A0ABZ2G9Z9_9GAMM</name>
<comment type="catalytic activity">
    <reaction evidence="8 9">
        <text>hydroxymethylbilane = uroporphyrinogen III + H2O</text>
        <dbReference type="Rhea" id="RHEA:18965"/>
        <dbReference type="ChEBI" id="CHEBI:15377"/>
        <dbReference type="ChEBI" id="CHEBI:57308"/>
        <dbReference type="ChEBI" id="CHEBI:57845"/>
        <dbReference type="EC" id="4.2.1.75"/>
    </reaction>
</comment>
<dbReference type="InterPro" id="IPR039793">
    <property type="entry name" value="UROS/Hem4"/>
</dbReference>
<evidence type="ECO:0000313" key="12">
    <source>
        <dbReference type="Proteomes" id="UP001379444"/>
    </source>
</evidence>
<evidence type="ECO:0000313" key="11">
    <source>
        <dbReference type="EMBL" id="WWO38396.1"/>
    </source>
</evidence>
<dbReference type="InterPro" id="IPR036108">
    <property type="entry name" value="4pyrrol_syn_uPrphyn_synt_sf"/>
</dbReference>
<evidence type="ECO:0000256" key="4">
    <source>
        <dbReference type="ARBA" id="ARBA00023239"/>
    </source>
</evidence>
<sequence length="246" mass="27842">MTILVTRPSPTGEQLVARLRKLGYHAWHSPLIEFSPGRDLADLPARLQDLRADDLVFALSQHAIHYADPVLTHAGISWPEHLAYYAIGRTTALALHQASARLVTYPPERETSETLLQLPTLQTLSGKRALLLRGNGGRELLRETLTERGVQVSCCECYQRRMVHYDGAEQSQHWRQIGVDKLVITSGEMLQRIYTLVPDYYRASWLLGCRLIVVSDRLAEQARRLGWLDIRVADNADNDALIRALQ</sequence>
<evidence type="ECO:0000259" key="10">
    <source>
        <dbReference type="Pfam" id="PF02602"/>
    </source>
</evidence>
<dbReference type="SUPFAM" id="SSF69618">
    <property type="entry name" value="HemD-like"/>
    <property type="match status" value="1"/>
</dbReference>
<keyword evidence="4 9" id="KW-0456">Lyase</keyword>
<evidence type="ECO:0000256" key="5">
    <source>
        <dbReference type="ARBA" id="ARBA00023244"/>
    </source>
</evidence>
<reference evidence="11 12" key="1">
    <citation type="journal article" date="2024" name="Front. Plant Sci.">
        <title>Comprehensive phenomic and genomic studies of the species, Pectobacterium cacticida and proposal for reclassification as Alcorniella cacticida comb. nov.</title>
        <authorList>
            <person name="Jonca J."/>
            <person name="Pirhonen M."/>
            <person name="Waleron M.M."/>
            <person name="Gawor J."/>
            <person name="Mrozik A."/>
            <person name="Smoktunowicz M."/>
            <person name="Waleron K."/>
            <person name="Waleron M."/>
        </authorList>
    </citation>
    <scope>NUCLEOTIDE SEQUENCE [LARGE SCALE GENOMIC DNA]</scope>
    <source>
        <strain evidence="11 12">DPMP6</strain>
    </source>
</reference>
<evidence type="ECO:0000256" key="7">
    <source>
        <dbReference type="ARBA" id="ARBA00040167"/>
    </source>
</evidence>
<dbReference type="PANTHER" id="PTHR38042:SF1">
    <property type="entry name" value="UROPORPHYRINOGEN-III SYNTHASE, CHLOROPLASTIC"/>
    <property type="match status" value="1"/>
</dbReference>
<dbReference type="NCBIfam" id="NF004582">
    <property type="entry name" value="PRK05928.1-1"/>
    <property type="match status" value="1"/>
</dbReference>
<proteinExistence type="inferred from homology"/>
<evidence type="ECO:0000256" key="3">
    <source>
        <dbReference type="ARBA" id="ARBA00013109"/>
    </source>
</evidence>
<evidence type="ECO:0000256" key="2">
    <source>
        <dbReference type="ARBA" id="ARBA00008133"/>
    </source>
</evidence>
<dbReference type="EC" id="4.2.1.75" evidence="3 9"/>
<dbReference type="Gene3D" id="3.40.50.10090">
    <property type="match status" value="2"/>
</dbReference>
<evidence type="ECO:0000256" key="1">
    <source>
        <dbReference type="ARBA" id="ARBA00004772"/>
    </source>
</evidence>
<evidence type="ECO:0000256" key="8">
    <source>
        <dbReference type="ARBA" id="ARBA00048617"/>
    </source>
</evidence>
<organism evidence="11 12">
    <name type="scientific">Pectobacterium cacticida</name>
    <dbReference type="NCBI Taxonomy" id="69221"/>
    <lineage>
        <taxon>Bacteria</taxon>
        <taxon>Pseudomonadati</taxon>
        <taxon>Pseudomonadota</taxon>
        <taxon>Gammaproteobacteria</taxon>
        <taxon>Enterobacterales</taxon>
        <taxon>Pectobacteriaceae</taxon>
        <taxon>Pectobacterium</taxon>
    </lineage>
</organism>
<gene>
    <name evidence="11" type="primary">hemD</name>
    <name evidence="11" type="ORF">QNA12_18240</name>
</gene>
<evidence type="ECO:0000256" key="9">
    <source>
        <dbReference type="RuleBase" id="RU366031"/>
    </source>
</evidence>
<feature type="domain" description="Tetrapyrrole biosynthesis uroporphyrinogen III synthase" evidence="10">
    <location>
        <begin position="14"/>
        <end position="242"/>
    </location>
</feature>
<protein>
    <recommendedName>
        <fullName evidence="7 9">Uroporphyrinogen-III synthase</fullName>
        <ecNumber evidence="3 9">4.2.1.75</ecNumber>
    </recommendedName>
</protein>
<keyword evidence="12" id="KW-1185">Reference proteome</keyword>
<dbReference type="InterPro" id="IPR003754">
    <property type="entry name" value="4pyrrol_synth_uPrphyn_synth"/>
</dbReference>
<keyword evidence="5 9" id="KW-0627">Porphyrin biosynthesis</keyword>
<accession>A0ABZ2G9Z9</accession>
<comment type="function">
    <text evidence="6 9">Catalyzes cyclization of the linear tetrapyrrole, hydroxymethylbilane, to the macrocyclic uroporphyrinogen III.</text>
</comment>
<dbReference type="Proteomes" id="UP001379444">
    <property type="component" value="Chromosome"/>
</dbReference>
<dbReference type="EMBL" id="CP125967">
    <property type="protein sequence ID" value="WWO38396.1"/>
    <property type="molecule type" value="Genomic_DNA"/>
</dbReference>
<dbReference type="GO" id="GO:0004852">
    <property type="term" value="F:uroporphyrinogen-III synthase activity"/>
    <property type="evidence" value="ECO:0007669"/>
    <property type="project" value="UniProtKB-EC"/>
</dbReference>
<evidence type="ECO:0000256" key="6">
    <source>
        <dbReference type="ARBA" id="ARBA00037589"/>
    </source>
</evidence>
<dbReference type="CDD" id="cd06578">
    <property type="entry name" value="HemD"/>
    <property type="match status" value="1"/>
</dbReference>
<comment type="pathway">
    <text evidence="1 9">Porphyrin-containing compound metabolism; protoporphyrin-IX biosynthesis; coproporphyrinogen-III from 5-aminolevulinate: step 3/4.</text>
</comment>